<proteinExistence type="predicted"/>
<dbReference type="EMBL" id="KN610803">
    <property type="protein sequence ID" value="KHJ77397.1"/>
    <property type="molecule type" value="Genomic_DNA"/>
</dbReference>
<keyword evidence="2" id="KW-1185">Reference proteome</keyword>
<reference evidence="1 2" key="1">
    <citation type="submission" date="2014-03" db="EMBL/GenBank/DDBJ databases">
        <title>Draft genome of the hookworm Oesophagostomum dentatum.</title>
        <authorList>
            <person name="Mitreva M."/>
        </authorList>
    </citation>
    <scope>NUCLEOTIDE SEQUENCE [LARGE SCALE GENOMIC DNA]</scope>
    <source>
        <strain evidence="1 2">OD-Hann</strain>
    </source>
</reference>
<dbReference type="Proteomes" id="UP000053660">
    <property type="component" value="Unassembled WGS sequence"/>
</dbReference>
<sequence>MRQIYCSRVHAGPDRSHGWRRRFHDRLVGLQNPCLCYARYRWGLLGFLAIPSRKRGHQVVRNWRNCGLLVHLSSYRWLLRVVLLPDHQVFRTSSKGHFQMGPHHVPDFHVFHNYCQPLRMHFRRFKM</sequence>
<gene>
    <name evidence="1" type="ORF">OESDEN_22983</name>
</gene>
<accession>A0A0B1S1M4</accession>
<protein>
    <submittedName>
        <fullName evidence="1">Uncharacterized protein</fullName>
    </submittedName>
</protein>
<name>A0A0B1S1M4_OESDE</name>
<organism evidence="1 2">
    <name type="scientific">Oesophagostomum dentatum</name>
    <name type="common">Nodular worm</name>
    <dbReference type="NCBI Taxonomy" id="61180"/>
    <lineage>
        <taxon>Eukaryota</taxon>
        <taxon>Metazoa</taxon>
        <taxon>Ecdysozoa</taxon>
        <taxon>Nematoda</taxon>
        <taxon>Chromadorea</taxon>
        <taxon>Rhabditida</taxon>
        <taxon>Rhabditina</taxon>
        <taxon>Rhabditomorpha</taxon>
        <taxon>Strongyloidea</taxon>
        <taxon>Strongylidae</taxon>
        <taxon>Oesophagostomum</taxon>
    </lineage>
</organism>
<evidence type="ECO:0000313" key="1">
    <source>
        <dbReference type="EMBL" id="KHJ77397.1"/>
    </source>
</evidence>
<evidence type="ECO:0000313" key="2">
    <source>
        <dbReference type="Proteomes" id="UP000053660"/>
    </source>
</evidence>
<dbReference type="AlphaFoldDB" id="A0A0B1S1M4"/>